<accession>A0ACB8ZRL5</accession>
<reference evidence="1 2" key="2">
    <citation type="journal article" date="2022" name="Mol. Ecol. Resour.">
        <title>The genomes of chicory, endive, great burdock and yacon provide insights into Asteraceae paleo-polyploidization history and plant inulin production.</title>
        <authorList>
            <person name="Fan W."/>
            <person name="Wang S."/>
            <person name="Wang H."/>
            <person name="Wang A."/>
            <person name="Jiang F."/>
            <person name="Liu H."/>
            <person name="Zhao H."/>
            <person name="Xu D."/>
            <person name="Zhang Y."/>
        </authorList>
    </citation>
    <scope>NUCLEOTIDE SEQUENCE [LARGE SCALE GENOMIC DNA]</scope>
    <source>
        <strain evidence="2">cv. Punajuju</strain>
        <tissue evidence="1">Leaves</tissue>
    </source>
</reference>
<dbReference type="Proteomes" id="UP001055811">
    <property type="component" value="Linkage Group LG08"/>
</dbReference>
<protein>
    <submittedName>
        <fullName evidence="1">Uncharacterized protein</fullName>
    </submittedName>
</protein>
<dbReference type="EMBL" id="CM042016">
    <property type="protein sequence ID" value="KAI3700310.1"/>
    <property type="molecule type" value="Genomic_DNA"/>
</dbReference>
<sequence length="68" mass="7367">MFSPSVLAALTAVLSSSNSNATLQYFVSTTDSAPLPPMHQSLTTHPRYDYEVCDYSPALDLTLPPTPH</sequence>
<organism evidence="1 2">
    <name type="scientific">Cichorium intybus</name>
    <name type="common">Chicory</name>
    <dbReference type="NCBI Taxonomy" id="13427"/>
    <lineage>
        <taxon>Eukaryota</taxon>
        <taxon>Viridiplantae</taxon>
        <taxon>Streptophyta</taxon>
        <taxon>Embryophyta</taxon>
        <taxon>Tracheophyta</taxon>
        <taxon>Spermatophyta</taxon>
        <taxon>Magnoliopsida</taxon>
        <taxon>eudicotyledons</taxon>
        <taxon>Gunneridae</taxon>
        <taxon>Pentapetalae</taxon>
        <taxon>asterids</taxon>
        <taxon>campanulids</taxon>
        <taxon>Asterales</taxon>
        <taxon>Asteraceae</taxon>
        <taxon>Cichorioideae</taxon>
        <taxon>Cichorieae</taxon>
        <taxon>Cichoriinae</taxon>
        <taxon>Cichorium</taxon>
    </lineage>
</organism>
<evidence type="ECO:0000313" key="2">
    <source>
        <dbReference type="Proteomes" id="UP001055811"/>
    </source>
</evidence>
<name>A0ACB8ZRL5_CICIN</name>
<reference evidence="2" key="1">
    <citation type="journal article" date="2022" name="Mol. Ecol. Resour.">
        <title>The genomes of chicory, endive, great burdock and yacon provide insights into Asteraceae palaeo-polyploidization history and plant inulin production.</title>
        <authorList>
            <person name="Fan W."/>
            <person name="Wang S."/>
            <person name="Wang H."/>
            <person name="Wang A."/>
            <person name="Jiang F."/>
            <person name="Liu H."/>
            <person name="Zhao H."/>
            <person name="Xu D."/>
            <person name="Zhang Y."/>
        </authorList>
    </citation>
    <scope>NUCLEOTIDE SEQUENCE [LARGE SCALE GENOMIC DNA]</scope>
    <source>
        <strain evidence="2">cv. Punajuju</strain>
    </source>
</reference>
<comment type="caution">
    <text evidence="1">The sequence shown here is derived from an EMBL/GenBank/DDBJ whole genome shotgun (WGS) entry which is preliminary data.</text>
</comment>
<keyword evidence="2" id="KW-1185">Reference proteome</keyword>
<evidence type="ECO:0000313" key="1">
    <source>
        <dbReference type="EMBL" id="KAI3700310.1"/>
    </source>
</evidence>
<gene>
    <name evidence="1" type="ORF">L2E82_44936</name>
</gene>
<proteinExistence type="predicted"/>